<feature type="transmembrane region" description="Helical" evidence="8">
    <location>
        <begin position="38"/>
        <end position="57"/>
    </location>
</feature>
<evidence type="ECO:0000256" key="3">
    <source>
        <dbReference type="ARBA" id="ARBA00022692"/>
    </source>
</evidence>
<protein>
    <recommendedName>
        <fullName evidence="6">ATP synthase F(0) sector subunit c</fullName>
    </recommendedName>
    <alternativeName>
        <fullName evidence="7">F-type ATPase subunit c</fullName>
    </alternativeName>
</protein>
<keyword evidence="11" id="KW-1185">Reference proteome</keyword>
<keyword evidence="5 8" id="KW-0472">Membrane</keyword>
<accession>A0ABP7V2K2</accession>
<evidence type="ECO:0000256" key="2">
    <source>
        <dbReference type="ARBA" id="ARBA00006704"/>
    </source>
</evidence>
<evidence type="ECO:0000256" key="7">
    <source>
        <dbReference type="ARBA" id="ARBA00032887"/>
    </source>
</evidence>
<evidence type="ECO:0000313" key="10">
    <source>
        <dbReference type="EMBL" id="GAA4056757.1"/>
    </source>
</evidence>
<reference evidence="11" key="1">
    <citation type="journal article" date="2019" name="Int. J. Syst. Evol. Microbiol.">
        <title>The Global Catalogue of Microorganisms (GCM) 10K type strain sequencing project: providing services to taxonomists for standard genome sequencing and annotation.</title>
        <authorList>
            <consortium name="The Broad Institute Genomics Platform"/>
            <consortium name="The Broad Institute Genome Sequencing Center for Infectious Disease"/>
            <person name="Wu L."/>
            <person name="Ma J."/>
        </authorList>
    </citation>
    <scope>NUCLEOTIDE SEQUENCE [LARGE SCALE GENOMIC DNA]</scope>
    <source>
        <strain evidence="11">JCM 17250</strain>
    </source>
</reference>
<gene>
    <name evidence="10" type="ORF">GCM10022410_00210</name>
</gene>
<comment type="subcellular location">
    <subcellularLocation>
        <location evidence="1">Membrane</location>
        <topology evidence="1">Multi-pass membrane protein</topology>
    </subcellularLocation>
</comment>
<evidence type="ECO:0000313" key="11">
    <source>
        <dbReference type="Proteomes" id="UP001501734"/>
    </source>
</evidence>
<dbReference type="CDD" id="cd18120">
    <property type="entry name" value="ATP-synt_Vo_Ao_c"/>
    <property type="match status" value="1"/>
</dbReference>
<dbReference type="PRINTS" id="PR00124">
    <property type="entry name" value="ATPASEC"/>
</dbReference>
<dbReference type="InterPro" id="IPR002379">
    <property type="entry name" value="ATPase_proteolipid_c-like_dom"/>
</dbReference>
<dbReference type="RefSeq" id="WP_344909201.1">
    <property type="nucleotide sequence ID" value="NZ_BAABDL010000002.1"/>
</dbReference>
<dbReference type="Gene3D" id="1.20.120.610">
    <property type="entry name" value="lithium bound rotor ring of v- atpase"/>
    <property type="match status" value="1"/>
</dbReference>
<evidence type="ECO:0000256" key="1">
    <source>
        <dbReference type="ARBA" id="ARBA00004141"/>
    </source>
</evidence>
<comment type="caution">
    <text evidence="10">The sequence shown here is derived from an EMBL/GenBank/DDBJ whole genome shotgun (WGS) entry which is preliminary data.</text>
</comment>
<evidence type="ECO:0000256" key="4">
    <source>
        <dbReference type="ARBA" id="ARBA00022989"/>
    </source>
</evidence>
<dbReference type="Pfam" id="PF00137">
    <property type="entry name" value="ATP-synt_C"/>
    <property type="match status" value="1"/>
</dbReference>
<proteinExistence type="inferred from homology"/>
<keyword evidence="3 8" id="KW-0812">Transmembrane</keyword>
<dbReference type="SUPFAM" id="SSF81333">
    <property type="entry name" value="F1F0 ATP synthase subunit C"/>
    <property type="match status" value="1"/>
</dbReference>
<feature type="transmembrane region" description="Helical" evidence="8">
    <location>
        <begin position="125"/>
        <end position="146"/>
    </location>
</feature>
<name>A0ABP7V2K2_9BACI</name>
<comment type="similarity">
    <text evidence="2">Belongs to the ATPase C chain family.</text>
</comment>
<feature type="transmembrane region" description="Helical" evidence="8">
    <location>
        <begin position="6"/>
        <end position="26"/>
    </location>
</feature>
<feature type="transmembrane region" description="Helical" evidence="8">
    <location>
        <begin position="85"/>
        <end position="113"/>
    </location>
</feature>
<dbReference type="Proteomes" id="UP001501734">
    <property type="component" value="Unassembled WGS sequence"/>
</dbReference>
<feature type="domain" description="V-ATPase proteolipid subunit C-like" evidence="9">
    <location>
        <begin position="86"/>
        <end position="145"/>
    </location>
</feature>
<evidence type="ECO:0000256" key="5">
    <source>
        <dbReference type="ARBA" id="ARBA00023136"/>
    </source>
</evidence>
<keyword evidence="4 8" id="KW-1133">Transmembrane helix</keyword>
<dbReference type="EMBL" id="BAABDL010000002">
    <property type="protein sequence ID" value="GAA4056757.1"/>
    <property type="molecule type" value="Genomic_DNA"/>
</dbReference>
<evidence type="ECO:0000259" key="9">
    <source>
        <dbReference type="Pfam" id="PF00137"/>
    </source>
</evidence>
<dbReference type="InterPro" id="IPR000454">
    <property type="entry name" value="ATP_synth_F0_csu"/>
</dbReference>
<sequence>MNTLIKMTLLATFILGFVLPFAYYFFGAKSRSRYKRALVGNIAAVITGIVIATILAYNPDFQLLAAEPAVAGQAVDTGFATGMGYIAAALVTGLSCIGGGVAVASASSAALGAISEDDSIFGRSLIFVGLAEGIALYGLIISFMILGQL</sequence>
<organism evidence="10 11">
    <name type="scientific">Amphibacillus indicireducens</name>
    <dbReference type="NCBI Taxonomy" id="1076330"/>
    <lineage>
        <taxon>Bacteria</taxon>
        <taxon>Bacillati</taxon>
        <taxon>Bacillota</taxon>
        <taxon>Bacilli</taxon>
        <taxon>Bacillales</taxon>
        <taxon>Bacillaceae</taxon>
        <taxon>Amphibacillus</taxon>
    </lineage>
</organism>
<evidence type="ECO:0000256" key="6">
    <source>
        <dbReference type="ARBA" id="ARBA00032200"/>
    </source>
</evidence>
<evidence type="ECO:0000256" key="8">
    <source>
        <dbReference type="SAM" id="Phobius"/>
    </source>
</evidence>
<dbReference type="InterPro" id="IPR035921">
    <property type="entry name" value="F/V-ATP_Csub_sf"/>
</dbReference>